<accession>A0A4Y2WLC3</accession>
<protein>
    <submittedName>
        <fullName evidence="1">Uncharacterized protein</fullName>
    </submittedName>
</protein>
<dbReference type="EMBL" id="BGPR01062420">
    <property type="protein sequence ID" value="GBO37851.1"/>
    <property type="molecule type" value="Genomic_DNA"/>
</dbReference>
<name>A0A4Y2WLC3_ARAVE</name>
<organism evidence="1 3">
    <name type="scientific">Araneus ventricosus</name>
    <name type="common">Orbweaver spider</name>
    <name type="synonym">Epeira ventricosa</name>
    <dbReference type="NCBI Taxonomy" id="182803"/>
    <lineage>
        <taxon>Eukaryota</taxon>
        <taxon>Metazoa</taxon>
        <taxon>Ecdysozoa</taxon>
        <taxon>Arthropoda</taxon>
        <taxon>Chelicerata</taxon>
        <taxon>Arachnida</taxon>
        <taxon>Araneae</taxon>
        <taxon>Araneomorphae</taxon>
        <taxon>Entelegynae</taxon>
        <taxon>Araneoidea</taxon>
        <taxon>Araneidae</taxon>
        <taxon>Araneus</taxon>
    </lineage>
</organism>
<dbReference type="AlphaFoldDB" id="A0A4Y2WLC3"/>
<proteinExistence type="predicted"/>
<gene>
    <name evidence="2" type="ORF">AVEN_158131_1</name>
    <name evidence="1" type="ORF">AVEN_233363_1</name>
</gene>
<comment type="caution">
    <text evidence="1">The sequence shown here is derived from an EMBL/GenBank/DDBJ whole genome shotgun (WGS) entry which is preliminary data.</text>
</comment>
<evidence type="ECO:0000313" key="3">
    <source>
        <dbReference type="Proteomes" id="UP000499080"/>
    </source>
</evidence>
<evidence type="ECO:0000313" key="1">
    <source>
        <dbReference type="EMBL" id="GBO37851.1"/>
    </source>
</evidence>
<dbReference type="Proteomes" id="UP000499080">
    <property type="component" value="Unassembled WGS sequence"/>
</dbReference>
<sequence>MAWQDHDSRTRDKGEMWPLFDGQNDLEALRQHPRWKSSLTPIYEGGLPSWRTFRRKFRLCLEKSHESLEQSAGQKAASNSFLKARTCVYQF</sequence>
<evidence type="ECO:0000313" key="2">
    <source>
        <dbReference type="EMBL" id="GBO37854.1"/>
    </source>
</evidence>
<dbReference type="EMBL" id="BGPR01062423">
    <property type="protein sequence ID" value="GBO37854.1"/>
    <property type="molecule type" value="Genomic_DNA"/>
</dbReference>
<reference evidence="1 3" key="1">
    <citation type="journal article" date="2019" name="Sci. Rep.">
        <title>Orb-weaving spider Araneus ventricosus genome elucidates the spidroin gene catalogue.</title>
        <authorList>
            <person name="Kono N."/>
            <person name="Nakamura H."/>
            <person name="Ohtoshi R."/>
            <person name="Moran D.A.P."/>
            <person name="Shinohara A."/>
            <person name="Yoshida Y."/>
            <person name="Fujiwara M."/>
            <person name="Mori M."/>
            <person name="Tomita M."/>
            <person name="Arakawa K."/>
        </authorList>
    </citation>
    <scope>NUCLEOTIDE SEQUENCE [LARGE SCALE GENOMIC DNA]</scope>
</reference>
<keyword evidence="3" id="KW-1185">Reference proteome</keyword>